<evidence type="ECO:0000313" key="2">
    <source>
        <dbReference type="Proteomes" id="UP000002668"/>
    </source>
</evidence>
<dbReference type="InParanoid" id="E4ZQZ0"/>
<dbReference type="EMBL" id="FP929116">
    <property type="protein sequence ID" value="CBX93655.1"/>
    <property type="molecule type" value="Genomic_DNA"/>
</dbReference>
<dbReference type="Proteomes" id="UP000002668">
    <property type="component" value="Genome"/>
</dbReference>
<name>E4ZQZ0_LEPMJ</name>
<organism evidence="2">
    <name type="scientific">Leptosphaeria maculans (strain JN3 / isolate v23.1.3 / race Av1-4-5-6-7-8)</name>
    <name type="common">Blackleg fungus</name>
    <name type="synonym">Phoma lingam</name>
    <dbReference type="NCBI Taxonomy" id="985895"/>
    <lineage>
        <taxon>Eukaryota</taxon>
        <taxon>Fungi</taxon>
        <taxon>Dikarya</taxon>
        <taxon>Ascomycota</taxon>
        <taxon>Pezizomycotina</taxon>
        <taxon>Dothideomycetes</taxon>
        <taxon>Pleosporomycetidae</taxon>
        <taxon>Pleosporales</taxon>
        <taxon>Pleosporineae</taxon>
        <taxon>Leptosphaeriaceae</taxon>
        <taxon>Plenodomus</taxon>
        <taxon>Plenodomus lingam/Leptosphaeria maculans species complex</taxon>
    </lineage>
</organism>
<dbReference type="VEuPathDB" id="FungiDB:LEMA_uP033290.1"/>
<protein>
    <submittedName>
        <fullName evidence="1">Predicted protein</fullName>
    </submittedName>
</protein>
<dbReference type="HOGENOM" id="CLU_3384917_0_0_1"/>
<proteinExistence type="predicted"/>
<reference evidence="2" key="1">
    <citation type="journal article" date="2011" name="Nat. Commun.">
        <title>Effector diversification within compartments of the Leptosphaeria maculans genome affected by Repeat-Induced Point mutations.</title>
        <authorList>
            <person name="Rouxel T."/>
            <person name="Grandaubert J."/>
            <person name="Hane J.K."/>
            <person name="Hoede C."/>
            <person name="van de Wouw A.P."/>
            <person name="Couloux A."/>
            <person name="Dominguez V."/>
            <person name="Anthouard V."/>
            <person name="Bally P."/>
            <person name="Bourras S."/>
            <person name="Cozijnsen A.J."/>
            <person name="Ciuffetti L.M."/>
            <person name="Degrave A."/>
            <person name="Dilmaghani A."/>
            <person name="Duret L."/>
            <person name="Fudal I."/>
            <person name="Goodwin S.B."/>
            <person name="Gout L."/>
            <person name="Glaser N."/>
            <person name="Linglin J."/>
            <person name="Kema G.H.J."/>
            <person name="Lapalu N."/>
            <person name="Lawrence C.B."/>
            <person name="May K."/>
            <person name="Meyer M."/>
            <person name="Ollivier B."/>
            <person name="Poulain J."/>
            <person name="Schoch C.L."/>
            <person name="Simon A."/>
            <person name="Spatafora J.W."/>
            <person name="Stachowiak A."/>
            <person name="Turgeon B.G."/>
            <person name="Tyler B.M."/>
            <person name="Vincent D."/>
            <person name="Weissenbach J."/>
            <person name="Amselem J."/>
            <person name="Quesneville H."/>
            <person name="Oliver R.P."/>
            <person name="Wincker P."/>
            <person name="Balesdent M.-H."/>
            <person name="Howlett B.J."/>
        </authorList>
    </citation>
    <scope>NUCLEOTIDE SEQUENCE [LARGE SCALE GENOMIC DNA]</scope>
    <source>
        <strain evidence="2">JN3 / isolate v23.1.3 / race Av1-4-5-6-7-8</strain>
    </source>
</reference>
<keyword evidence="2" id="KW-1185">Reference proteome</keyword>
<sequence>MASWFGWATWAVTCALSDKHTSATGRLPKPYSM</sequence>
<accession>E4ZQZ0</accession>
<evidence type="ECO:0000313" key="1">
    <source>
        <dbReference type="EMBL" id="CBX93655.1"/>
    </source>
</evidence>
<dbReference type="AlphaFoldDB" id="E4ZQZ0"/>
<gene>
    <name evidence="1" type="ORF">LEMA_uP033290.1</name>
</gene>